<evidence type="ECO:0000313" key="3">
    <source>
        <dbReference type="EMBL" id="CAH2293815.1"/>
    </source>
</evidence>
<keyword evidence="1" id="KW-0175">Coiled coil</keyword>
<feature type="compositionally biased region" description="Polar residues" evidence="2">
    <location>
        <begin position="33"/>
        <end position="43"/>
    </location>
</feature>
<feature type="coiled-coil region" evidence="1">
    <location>
        <begin position="98"/>
        <end position="163"/>
    </location>
</feature>
<dbReference type="GO" id="GO:0048487">
    <property type="term" value="F:beta-tubulin binding"/>
    <property type="evidence" value="ECO:0007669"/>
    <property type="project" value="InterPro"/>
</dbReference>
<name>A0AAD1S923_PELCU</name>
<dbReference type="EMBL" id="OW240916">
    <property type="protein sequence ID" value="CAH2293815.1"/>
    <property type="molecule type" value="Genomic_DNA"/>
</dbReference>
<protein>
    <submittedName>
        <fullName evidence="3">Intraflagellar transport 74 homolog isoform X1</fullName>
    </submittedName>
</protein>
<accession>A0AAD1S923</accession>
<dbReference type="PANTHER" id="PTHR31432:SF0">
    <property type="entry name" value="INTRAFLAGELLAR TRANSPORT PROTEIN 74 HOMOLOG"/>
    <property type="match status" value="1"/>
</dbReference>
<organism evidence="3 4">
    <name type="scientific">Pelobates cultripes</name>
    <name type="common">Western spadefoot toad</name>
    <dbReference type="NCBI Taxonomy" id="61616"/>
    <lineage>
        <taxon>Eukaryota</taxon>
        <taxon>Metazoa</taxon>
        <taxon>Chordata</taxon>
        <taxon>Craniata</taxon>
        <taxon>Vertebrata</taxon>
        <taxon>Euteleostomi</taxon>
        <taxon>Amphibia</taxon>
        <taxon>Batrachia</taxon>
        <taxon>Anura</taxon>
        <taxon>Pelobatoidea</taxon>
        <taxon>Pelobatidae</taxon>
        <taxon>Pelobates</taxon>
    </lineage>
</organism>
<dbReference type="InterPro" id="IPR029602">
    <property type="entry name" value="IFT74"/>
</dbReference>
<evidence type="ECO:0000256" key="2">
    <source>
        <dbReference type="SAM" id="MobiDB-lite"/>
    </source>
</evidence>
<evidence type="ECO:0000313" key="4">
    <source>
        <dbReference type="Proteomes" id="UP001295444"/>
    </source>
</evidence>
<dbReference type="GO" id="GO:0005929">
    <property type="term" value="C:cilium"/>
    <property type="evidence" value="ECO:0007669"/>
    <property type="project" value="TreeGrafter"/>
</dbReference>
<reference evidence="3" key="1">
    <citation type="submission" date="2022-03" db="EMBL/GenBank/DDBJ databases">
        <authorList>
            <person name="Alioto T."/>
            <person name="Alioto T."/>
            <person name="Gomez Garrido J."/>
        </authorList>
    </citation>
    <scope>NUCLEOTIDE SEQUENCE</scope>
</reference>
<dbReference type="Proteomes" id="UP001295444">
    <property type="component" value="Chromosome 05"/>
</dbReference>
<dbReference type="GO" id="GO:0030992">
    <property type="term" value="C:intraciliary transport particle B"/>
    <property type="evidence" value="ECO:0007669"/>
    <property type="project" value="InterPro"/>
</dbReference>
<gene>
    <name evidence="3" type="ORF">PECUL_23A028358</name>
</gene>
<dbReference type="PANTHER" id="PTHR31432">
    <property type="entry name" value="INTRAFLAGELLAR TRANSPORT PROTEIN 74 HOMOLOG"/>
    <property type="match status" value="1"/>
</dbReference>
<dbReference type="GO" id="GO:0035735">
    <property type="term" value="P:intraciliary transport involved in cilium assembly"/>
    <property type="evidence" value="ECO:0007669"/>
    <property type="project" value="TreeGrafter"/>
</dbReference>
<feature type="coiled-coil region" evidence="1">
    <location>
        <begin position="305"/>
        <end position="367"/>
    </location>
</feature>
<keyword evidence="4" id="KW-1185">Reference proteome</keyword>
<dbReference type="AlphaFoldDB" id="A0AAD1S923"/>
<feature type="region of interest" description="Disordered" evidence="2">
    <location>
        <begin position="1"/>
        <end position="61"/>
    </location>
</feature>
<proteinExistence type="predicted"/>
<sequence>MTSNQRPPSARPSSRAGIGPMLNRPPSGMRPPQTASRLSTGMPPTTARPGTRGGSIGPGVLSSQIKVADRPVTQQGLSGMKTGIKGPQRQILDKSYFLGLLRSKVTELTTEMSKLKKEIDNYNQENSVYLSYEKRAEVLALEIKEHQGQLADYNMLVDKLNTNIDMEEVLLDYNMLKSLNDREAQSIDVIFTERQSKEAFIRRVEEDIENEKQAAESIIKNMSEEKQAIYQDMKGRNEQLLKELDIRQNELDALGAKKESLESEISHSHTKQEAVHLYEKLYELESRRDQTIAEDKSMGSPQEEKAKLLKQVKEDNQEMASMERQLTDIKEKAKQLNEELERLDMDLEEHQGEKKQKYKELKKREESMDRFFETYEESKNQELAKKSETEANIVVLLEHMSRNTNRLKQISSITAQELKVMQDDLNFKETEMHKSQSTAKNLTSESQRLQQDLQKVEQLESKINSELTSLKENIQQMTEGLETFSNLDALRVSAEEKKKKLQEDKIILSKRRDTFKKILEQLNSEHEKLNTQLQENETHSQLNASCFGYLMIHLLK</sequence>
<feature type="coiled-coil region" evidence="1">
    <location>
        <begin position="432"/>
        <end position="539"/>
    </location>
</feature>
<feature type="coiled-coil region" evidence="1">
    <location>
        <begin position="201"/>
        <end position="264"/>
    </location>
</feature>
<evidence type="ECO:0000256" key="1">
    <source>
        <dbReference type="SAM" id="Coils"/>
    </source>
</evidence>